<protein>
    <submittedName>
        <fullName evidence="3">BON domain-containing protein</fullName>
    </submittedName>
</protein>
<dbReference type="KEGG" id="cox:E0W60_32790"/>
<dbReference type="AlphaFoldDB" id="A0A4P7LST6"/>
<dbReference type="PANTHER" id="PTHR34606">
    <property type="entry name" value="BON DOMAIN-CONTAINING PROTEIN"/>
    <property type="match status" value="1"/>
</dbReference>
<name>A0A4P7LST6_9BURK</name>
<dbReference type="PANTHER" id="PTHR34606:SF4">
    <property type="entry name" value="OUTER MEMBRANE LIPOPROTEIN DOLP"/>
    <property type="match status" value="1"/>
</dbReference>
<dbReference type="Gene3D" id="3.30.1340.30">
    <property type="match status" value="3"/>
</dbReference>
<dbReference type="SMART" id="SM00749">
    <property type="entry name" value="BON"/>
    <property type="match status" value="3"/>
</dbReference>
<evidence type="ECO:0000313" key="3">
    <source>
        <dbReference type="EMBL" id="QBY55747.1"/>
    </source>
</evidence>
<dbReference type="OrthoDB" id="870892at2"/>
<dbReference type="Proteomes" id="UP000295294">
    <property type="component" value="Plasmid unnamed1"/>
</dbReference>
<feature type="domain" description="BON" evidence="2">
    <location>
        <begin position="78"/>
        <end position="146"/>
    </location>
</feature>
<geneLocation type="plasmid" evidence="3">
    <name>unnamed1</name>
</geneLocation>
<dbReference type="PROSITE" id="PS50914">
    <property type="entry name" value="BON"/>
    <property type="match status" value="3"/>
</dbReference>
<proteinExistence type="predicted"/>
<feature type="domain" description="BON" evidence="2">
    <location>
        <begin position="3"/>
        <end position="71"/>
    </location>
</feature>
<reference evidence="3 4" key="1">
    <citation type="submission" date="2019-03" db="EMBL/GenBank/DDBJ databases">
        <title>Efficiently degradation of phenoxyalkanoic acid herbicides by Cupriavidus oxalaticus strain X32.</title>
        <authorList>
            <person name="Sheng X."/>
        </authorList>
    </citation>
    <scope>NUCLEOTIDE SEQUENCE [LARGE SCALE GENOMIC DNA]</scope>
    <source>
        <strain evidence="3 4">X32</strain>
        <plasmid evidence="3 4">unnamed1</plasmid>
    </source>
</reference>
<evidence type="ECO:0000259" key="2">
    <source>
        <dbReference type="PROSITE" id="PS50914"/>
    </source>
</evidence>
<gene>
    <name evidence="3" type="ORF">E0W60_32790</name>
</gene>
<dbReference type="EMBL" id="CP038636">
    <property type="protein sequence ID" value="QBY55747.1"/>
    <property type="molecule type" value="Genomic_DNA"/>
</dbReference>
<feature type="domain" description="BON" evidence="2">
    <location>
        <begin position="149"/>
        <end position="217"/>
    </location>
</feature>
<dbReference type="InterPro" id="IPR007055">
    <property type="entry name" value="BON_dom"/>
</dbReference>
<organism evidence="3 4">
    <name type="scientific">Cupriavidus oxalaticus</name>
    <dbReference type="NCBI Taxonomy" id="96344"/>
    <lineage>
        <taxon>Bacteria</taxon>
        <taxon>Pseudomonadati</taxon>
        <taxon>Pseudomonadota</taxon>
        <taxon>Betaproteobacteria</taxon>
        <taxon>Burkholderiales</taxon>
        <taxon>Burkholderiaceae</taxon>
        <taxon>Cupriavidus</taxon>
    </lineage>
</organism>
<keyword evidence="1" id="KW-0732">Signal</keyword>
<keyword evidence="3" id="KW-0614">Plasmid</keyword>
<dbReference type="InterPro" id="IPR014004">
    <property type="entry name" value="Transpt-assoc_nodulatn_dom_bac"/>
</dbReference>
<dbReference type="InterPro" id="IPR051686">
    <property type="entry name" value="Lipoprotein_DolP"/>
</dbReference>
<dbReference type="RefSeq" id="WP_133092796.1">
    <property type="nucleotide sequence ID" value="NZ_CP038636.1"/>
</dbReference>
<sequence length="218" mass="23042">MKGDRQLQQDVTEALIWDPAVHGNEIGVQVQDGVVTLTGHLGTFAEKYSAEAAVRRIAGVRALAVELDVHLPDDARRTDADIARAAANVLSWDAMVPADRIRILVEHGVVTLSGDVDWYYQRTAAEHAVAGLFGVVGVTNALALRPRADAQDVAARIQAAIARQAVGDVDQVTVAVRDGAVTLTGTLPTLAERDAAFEAAWSAPGVSAVVNQIEVRPG</sequence>
<evidence type="ECO:0000313" key="4">
    <source>
        <dbReference type="Proteomes" id="UP000295294"/>
    </source>
</evidence>
<evidence type="ECO:0000256" key="1">
    <source>
        <dbReference type="ARBA" id="ARBA00022729"/>
    </source>
</evidence>
<accession>A0A4P7LST6</accession>
<dbReference type="Pfam" id="PF04972">
    <property type="entry name" value="BON"/>
    <property type="match status" value="3"/>
</dbReference>